<dbReference type="AlphaFoldDB" id="A0A8T8W9H4"/>
<evidence type="ECO:0000313" key="1">
    <source>
        <dbReference type="EMBL" id="QZP36403.1"/>
    </source>
</evidence>
<dbReference type="Proteomes" id="UP000826254">
    <property type="component" value="Chromosome"/>
</dbReference>
<dbReference type="KEGG" id="hmp:K6T50_08660"/>
<evidence type="ECO:0000313" key="2">
    <source>
        <dbReference type="Proteomes" id="UP000826254"/>
    </source>
</evidence>
<dbReference type="RefSeq" id="WP_222606226.1">
    <property type="nucleotide sequence ID" value="NZ_CP081958.1"/>
</dbReference>
<accession>A0A8T8W9H4</accession>
<protein>
    <submittedName>
        <fullName evidence="1">Uncharacterized protein</fullName>
    </submittedName>
</protein>
<gene>
    <name evidence="1" type="ORF">K6T50_08660</name>
</gene>
<name>A0A8T8W9H4_9EURY</name>
<dbReference type="EMBL" id="CP081958">
    <property type="protein sequence ID" value="QZP36403.1"/>
    <property type="molecule type" value="Genomic_DNA"/>
</dbReference>
<keyword evidence="2" id="KW-1185">Reference proteome</keyword>
<dbReference type="GeneID" id="67210921"/>
<reference evidence="1 2" key="1">
    <citation type="journal article" date="2021" name="Int. J. Syst. Evol. Microbiol.">
        <title>Halobaculum halophilum sp. nov. and Halobaculum salinum sp. nov., isolated from salt lake and saline soil.</title>
        <authorList>
            <person name="Cui H.L."/>
            <person name="Shi X.W."/>
            <person name="Yin X.M."/>
            <person name="Yang X.Y."/>
            <person name="Hou J."/>
            <person name="Zhu L."/>
        </authorList>
    </citation>
    <scope>NUCLEOTIDE SEQUENCE [LARGE SCALE GENOMIC DNA]</scope>
    <source>
        <strain evidence="1 2">NBRC 109044</strain>
    </source>
</reference>
<sequence length="50" mass="5377">MEYRFECECGEEVSDFTRGGDVEVSTVAVCEACGTSYGLTISTIQSGDDE</sequence>
<organism evidence="1 2">
    <name type="scientific">Halobaculum magnesiiphilum</name>
    <dbReference type="NCBI Taxonomy" id="1017351"/>
    <lineage>
        <taxon>Archaea</taxon>
        <taxon>Methanobacteriati</taxon>
        <taxon>Methanobacteriota</taxon>
        <taxon>Stenosarchaea group</taxon>
        <taxon>Halobacteria</taxon>
        <taxon>Halobacteriales</taxon>
        <taxon>Haloferacaceae</taxon>
        <taxon>Halobaculum</taxon>
    </lineage>
</organism>
<proteinExistence type="predicted"/>